<dbReference type="FunCoup" id="E3MQ66">
    <property type="interactions" value="561"/>
</dbReference>
<keyword evidence="1" id="KW-1133">Transmembrane helix</keyword>
<dbReference type="InParanoid" id="E3MQ66"/>
<dbReference type="eggNOG" id="ENOG502THNZ">
    <property type="taxonomic scope" value="Eukaryota"/>
</dbReference>
<dbReference type="Proteomes" id="UP000008281">
    <property type="component" value="Unassembled WGS sequence"/>
</dbReference>
<reference evidence="3" key="1">
    <citation type="submission" date="2007-07" db="EMBL/GenBank/DDBJ databases">
        <title>PCAP assembly of the Caenorhabditis remanei genome.</title>
        <authorList>
            <consortium name="The Caenorhabditis remanei Sequencing Consortium"/>
            <person name="Wilson R.K."/>
        </authorList>
    </citation>
    <scope>NUCLEOTIDE SEQUENCE [LARGE SCALE GENOMIC DNA]</scope>
    <source>
        <strain evidence="3">PB4641</strain>
    </source>
</reference>
<evidence type="ECO:0000313" key="3">
    <source>
        <dbReference type="EMBL" id="EFP06852.1"/>
    </source>
</evidence>
<dbReference type="InterPro" id="IPR002619">
    <property type="entry name" value="CX"/>
</dbReference>
<dbReference type="PANTHER" id="PTHR47520">
    <property type="entry name" value="CX DOMAIN-CONTAINING PROTEIN-RELATED"/>
    <property type="match status" value="1"/>
</dbReference>
<name>E3MQ66_CAERE</name>
<accession>E3MQ66</accession>
<sequence length="344" mass="40640">MTIITDMKTKHPPDPPSRYQLLWEACESEDPSFGLKNLKESIRNSPQQDEGKVTIGQIREHFEMEDFFDFEKRWVEKNLYYYISDECFSFKIKLAILYAFIIIGAISHHLVYNLYLGQELSFETRALTIGALFILPMFVIMNWTIDITTNFYTRFVKTVYMEDMNNFDVKEEKKHKKYIIHPDAPIEFEKYKYYWNESHPELKGVMNVCEYRISWMIDLRELYETYAPDGSKIKSLYYRCHFAQSCMGLECRVDSRLFVPPIFLTVFITIFWLFKKMLWRDMKRVERIQREARLAEDQGTVRVEDGPPSYNAVFSLVPPSYESVMLGKVTYSASSSATESVSPS</sequence>
<evidence type="ECO:0000256" key="1">
    <source>
        <dbReference type="SAM" id="Phobius"/>
    </source>
</evidence>
<protein>
    <recommendedName>
        <fullName evidence="2">CX domain-containing protein</fullName>
    </recommendedName>
</protein>
<keyword evidence="1" id="KW-0812">Transmembrane</keyword>
<evidence type="ECO:0000313" key="4">
    <source>
        <dbReference type="Proteomes" id="UP000008281"/>
    </source>
</evidence>
<organism evidence="4">
    <name type="scientific">Caenorhabditis remanei</name>
    <name type="common">Caenorhabditis vulgaris</name>
    <dbReference type="NCBI Taxonomy" id="31234"/>
    <lineage>
        <taxon>Eukaryota</taxon>
        <taxon>Metazoa</taxon>
        <taxon>Ecdysozoa</taxon>
        <taxon>Nematoda</taxon>
        <taxon>Chromadorea</taxon>
        <taxon>Rhabditida</taxon>
        <taxon>Rhabditina</taxon>
        <taxon>Rhabditomorpha</taxon>
        <taxon>Rhabditoidea</taxon>
        <taxon>Rhabditidae</taxon>
        <taxon>Peloderinae</taxon>
        <taxon>Caenorhabditis</taxon>
    </lineage>
</organism>
<dbReference type="EMBL" id="DS268465">
    <property type="protein sequence ID" value="EFP06852.1"/>
    <property type="molecule type" value="Genomic_DNA"/>
</dbReference>
<gene>
    <name evidence="3" type="ORF">CRE_11251</name>
</gene>
<dbReference type="OrthoDB" id="5806295at2759"/>
<dbReference type="HOGENOM" id="CLU_807093_0_0_1"/>
<dbReference type="Pfam" id="PF01705">
    <property type="entry name" value="CX"/>
    <property type="match status" value="1"/>
</dbReference>
<proteinExistence type="predicted"/>
<evidence type="ECO:0000259" key="2">
    <source>
        <dbReference type="Pfam" id="PF01705"/>
    </source>
</evidence>
<feature type="transmembrane region" description="Helical" evidence="1">
    <location>
        <begin position="127"/>
        <end position="145"/>
    </location>
</feature>
<feature type="transmembrane region" description="Helical" evidence="1">
    <location>
        <begin position="257"/>
        <end position="274"/>
    </location>
</feature>
<keyword evidence="1" id="KW-0472">Membrane</keyword>
<feature type="transmembrane region" description="Helical" evidence="1">
    <location>
        <begin position="95"/>
        <end position="115"/>
    </location>
</feature>
<dbReference type="AlphaFoldDB" id="E3MQ66"/>
<dbReference type="PANTHER" id="PTHR47520:SF4">
    <property type="entry name" value="CX DOMAIN-CONTAINING PROTEIN"/>
    <property type="match status" value="1"/>
</dbReference>
<keyword evidence="4" id="KW-1185">Reference proteome</keyword>
<feature type="domain" description="CX" evidence="2">
    <location>
        <begin position="193"/>
        <end position="252"/>
    </location>
</feature>